<reference evidence="1" key="1">
    <citation type="submission" date="2019-02" db="EMBL/GenBank/DDBJ databases">
        <authorList>
            <person name="Gruber-Vodicka R. H."/>
            <person name="Seah K. B. B."/>
        </authorList>
    </citation>
    <scope>NUCLEOTIDE SEQUENCE</scope>
    <source>
        <strain evidence="1">BECK_M7</strain>
    </source>
</reference>
<dbReference type="EMBL" id="CAADFF010000056">
    <property type="protein sequence ID" value="VFJ94273.1"/>
    <property type="molecule type" value="Genomic_DNA"/>
</dbReference>
<proteinExistence type="predicted"/>
<dbReference type="AlphaFoldDB" id="A0A450UP04"/>
<gene>
    <name evidence="1" type="ORF">BECKLFY1418B_GA0070995_105614</name>
</gene>
<evidence type="ECO:0008006" key="2">
    <source>
        <dbReference type="Google" id="ProtNLM"/>
    </source>
</evidence>
<dbReference type="Pfam" id="PF09938">
    <property type="entry name" value="DUF2170"/>
    <property type="match status" value="1"/>
</dbReference>
<protein>
    <recommendedName>
        <fullName evidence="2">DUF2170 family protein</fullName>
    </recommendedName>
</protein>
<name>A0A450UP04_9GAMM</name>
<dbReference type="InterPro" id="IPR019231">
    <property type="entry name" value="DUF2170"/>
</dbReference>
<organism evidence="1">
    <name type="scientific">Candidatus Kentrum sp. LFY</name>
    <dbReference type="NCBI Taxonomy" id="2126342"/>
    <lineage>
        <taxon>Bacteria</taxon>
        <taxon>Pseudomonadati</taxon>
        <taxon>Pseudomonadota</taxon>
        <taxon>Gammaproteobacteria</taxon>
        <taxon>Candidatus Kentrum</taxon>
    </lineage>
</organism>
<evidence type="ECO:0000313" key="1">
    <source>
        <dbReference type="EMBL" id="VFJ94273.1"/>
    </source>
</evidence>
<sequence>MANEKLALLVHGLNGVVTFEGMKLLAEIVEGEIPLVKVAVEDREEFPIYLTVDDDQILCTTYLWKENEIDPARRTDLLEDMLTMNLPMPLSSFGKVGDQYLIFGAMAVGSRIEEIQHEICILSDNTLNAVETMSGYLVPTN</sequence>
<accession>A0A450UP04</accession>